<accession>A0ABX8B323</accession>
<dbReference type="InterPro" id="IPR011990">
    <property type="entry name" value="TPR-like_helical_dom_sf"/>
</dbReference>
<dbReference type="PANTHER" id="PTHR44227:SF3">
    <property type="entry name" value="PROTEIN O-MANNOSYL-TRANSFERASE TMTC4"/>
    <property type="match status" value="1"/>
</dbReference>
<feature type="transmembrane region" description="Helical" evidence="3">
    <location>
        <begin position="12"/>
        <end position="32"/>
    </location>
</feature>
<sequence>MQRRESWLPASMTSHQLGWLLGILLSVTLLYAPTVNYERVFDDHLQIEENLHIRSWAYIGRAFTDHVWSGQPGYALTNSYRPLYLVWMTANYALFGEDPRGWHTTSLLLYLAAIGGVWWAAGFLLGNGPGRVLATAIFALHPTHVESVAWIASFPDAMLMVFFTLALGLHLQAAGWHPHHGFGRAEDPSLPATWHRGWPWGLTSGRNWLAAGALAAALLTKEFAVFWWPMVFLLHLARRTGNWRMRFSAALHALWPQTFALAGYFLARRLALPGVFEGTPYLPWLTVAMTAPLVLWTYVQLLVWPVGLRLEYELAYVTSPTDPLFWLPLAGLLGVGIGAAWALRRSPLALTLLVWIGLPLLPTLNLRHFRPQEFLHDRYLFLPTLGFALLLGWCFMVWLERLTSPQARALASLLPMSGVLIGYGWLTAQYVPYWQNDLVLYRRILHFHPDNVFALGNLSDALRARGRLNDGIACLERAYALAPHEGRLARALGNAYCQAGQFERAITTLEPWLKGDETTLDQSLACYDYGYALLATGRPREARPYLERAATLAPDDAQLWFILAEARRALRLCPEAAAAYAAARQRAPDRADIAQRQAELTQDCP</sequence>
<feature type="transmembrane region" description="Helical" evidence="3">
    <location>
        <begin position="208"/>
        <end position="237"/>
    </location>
</feature>
<evidence type="ECO:0000256" key="1">
    <source>
        <dbReference type="ARBA" id="ARBA00022737"/>
    </source>
</evidence>
<feature type="transmembrane region" description="Helical" evidence="3">
    <location>
        <begin position="107"/>
        <end position="126"/>
    </location>
</feature>
<dbReference type="PANTHER" id="PTHR44227">
    <property type="match status" value="1"/>
</dbReference>
<dbReference type="InterPro" id="IPR052346">
    <property type="entry name" value="O-mannosyl-transferase_TMTC"/>
</dbReference>
<gene>
    <name evidence="4" type="ORF">J8C05_00095</name>
</gene>
<dbReference type="Pfam" id="PF14559">
    <property type="entry name" value="TPR_19"/>
    <property type="match status" value="1"/>
</dbReference>
<keyword evidence="2" id="KW-0802">TPR repeat</keyword>
<dbReference type="RefSeq" id="WP_211422240.1">
    <property type="nucleotide sequence ID" value="NZ_CP072642.1"/>
</dbReference>
<reference evidence="4 5" key="1">
    <citation type="submission" date="2021-03" db="EMBL/GenBank/DDBJ databases">
        <title>Genomic and phenotypic characterization of Chloracidobacterium isolates provides evidence for multiple species.</title>
        <authorList>
            <person name="Saini M.K."/>
            <person name="Costas A.M.G."/>
            <person name="Tank M."/>
            <person name="Bryant D.A."/>
        </authorList>
    </citation>
    <scope>NUCLEOTIDE SEQUENCE [LARGE SCALE GENOMIC DNA]</scope>
    <source>
        <strain evidence="4 5">N</strain>
    </source>
</reference>
<feature type="transmembrane region" description="Helical" evidence="3">
    <location>
        <begin position="249"/>
        <end position="267"/>
    </location>
</feature>
<organism evidence="4 5">
    <name type="scientific">Chloracidobacterium sp. N</name>
    <dbReference type="NCBI Taxonomy" id="2821540"/>
    <lineage>
        <taxon>Bacteria</taxon>
        <taxon>Pseudomonadati</taxon>
        <taxon>Acidobacteriota</taxon>
        <taxon>Terriglobia</taxon>
        <taxon>Terriglobales</taxon>
        <taxon>Acidobacteriaceae</taxon>
        <taxon>Chloracidobacterium</taxon>
        <taxon>Chloracidobacterium aggregatum</taxon>
    </lineage>
</organism>
<feature type="transmembrane region" description="Helical" evidence="3">
    <location>
        <begin position="147"/>
        <end position="169"/>
    </location>
</feature>
<feature type="transmembrane region" description="Helical" evidence="3">
    <location>
        <begin position="379"/>
        <end position="399"/>
    </location>
</feature>
<proteinExistence type="predicted"/>
<keyword evidence="3" id="KW-0812">Transmembrane</keyword>
<dbReference type="SUPFAM" id="SSF48452">
    <property type="entry name" value="TPR-like"/>
    <property type="match status" value="1"/>
</dbReference>
<dbReference type="EMBL" id="CP072642">
    <property type="protein sequence ID" value="QUV93906.1"/>
    <property type="molecule type" value="Genomic_DNA"/>
</dbReference>
<feature type="transmembrane region" description="Helical" evidence="3">
    <location>
        <begin position="349"/>
        <end position="367"/>
    </location>
</feature>
<evidence type="ECO:0000313" key="4">
    <source>
        <dbReference type="EMBL" id="QUV93906.1"/>
    </source>
</evidence>
<keyword evidence="5" id="KW-1185">Reference proteome</keyword>
<evidence type="ECO:0000256" key="2">
    <source>
        <dbReference type="ARBA" id="ARBA00022803"/>
    </source>
</evidence>
<feature type="transmembrane region" description="Helical" evidence="3">
    <location>
        <begin position="282"/>
        <end position="303"/>
    </location>
</feature>
<name>A0ABX8B323_9BACT</name>
<keyword evidence="3" id="KW-1133">Transmembrane helix</keyword>
<keyword evidence="3" id="KW-0472">Membrane</keyword>
<feature type="transmembrane region" description="Helical" evidence="3">
    <location>
        <begin position="411"/>
        <end position="433"/>
    </location>
</feature>
<protein>
    <submittedName>
        <fullName evidence="4">Tetratricopeptide repeat protein</fullName>
    </submittedName>
</protein>
<dbReference type="Gene3D" id="1.25.40.10">
    <property type="entry name" value="Tetratricopeptide repeat domain"/>
    <property type="match status" value="2"/>
</dbReference>
<dbReference type="Proteomes" id="UP000677668">
    <property type="component" value="Chromosome 1"/>
</dbReference>
<dbReference type="InterPro" id="IPR019734">
    <property type="entry name" value="TPR_rpt"/>
</dbReference>
<keyword evidence="1" id="KW-0677">Repeat</keyword>
<dbReference type="SMART" id="SM00028">
    <property type="entry name" value="TPR"/>
    <property type="match status" value="3"/>
</dbReference>
<evidence type="ECO:0000313" key="5">
    <source>
        <dbReference type="Proteomes" id="UP000677668"/>
    </source>
</evidence>
<dbReference type="Pfam" id="PF13428">
    <property type="entry name" value="TPR_14"/>
    <property type="match status" value="1"/>
</dbReference>
<evidence type="ECO:0000256" key="3">
    <source>
        <dbReference type="SAM" id="Phobius"/>
    </source>
</evidence>
<feature type="transmembrane region" description="Helical" evidence="3">
    <location>
        <begin position="324"/>
        <end position="343"/>
    </location>
</feature>